<comment type="similarity">
    <text evidence="9">Belongs to the peroxiredoxin family. BCP/PrxQ subfamily.</text>
</comment>
<evidence type="ECO:0000256" key="2">
    <source>
        <dbReference type="ARBA" id="ARBA00013017"/>
    </source>
</evidence>
<dbReference type="InterPro" id="IPR013766">
    <property type="entry name" value="Thioredoxin_domain"/>
</dbReference>
<dbReference type="GO" id="GO:0045454">
    <property type="term" value="P:cell redox homeostasis"/>
    <property type="evidence" value="ECO:0007669"/>
    <property type="project" value="TreeGrafter"/>
</dbReference>
<evidence type="ECO:0000256" key="3">
    <source>
        <dbReference type="ARBA" id="ARBA00022559"/>
    </source>
</evidence>
<keyword evidence="3" id="KW-0575">Peroxidase</keyword>
<keyword evidence="4" id="KW-0049">Antioxidant</keyword>
<dbReference type="PANTHER" id="PTHR42801:SF4">
    <property type="entry name" value="AHPC_TSA FAMILY PROTEIN"/>
    <property type="match status" value="1"/>
</dbReference>
<organism evidence="14 15">
    <name type="scientific">Haloarcula rubra</name>
    <dbReference type="NCBI Taxonomy" id="2487747"/>
    <lineage>
        <taxon>Archaea</taxon>
        <taxon>Methanobacteriati</taxon>
        <taxon>Methanobacteriota</taxon>
        <taxon>Stenosarchaea group</taxon>
        <taxon>Halobacteria</taxon>
        <taxon>Halobacteriales</taxon>
        <taxon>Haloarculaceae</taxon>
        <taxon>Haloarcula</taxon>
    </lineage>
</organism>
<keyword evidence="5" id="KW-0560">Oxidoreductase</keyword>
<evidence type="ECO:0000256" key="11">
    <source>
        <dbReference type="PIRSR" id="PIRSR000239-1"/>
    </source>
</evidence>
<proteinExistence type="inferred from homology"/>
<evidence type="ECO:0000313" key="15">
    <source>
        <dbReference type="Proteomes" id="UP001430377"/>
    </source>
</evidence>
<dbReference type="InterPro" id="IPR036249">
    <property type="entry name" value="Thioredoxin-like_sf"/>
</dbReference>
<dbReference type="AlphaFoldDB" id="A0AAW4PUL5"/>
<comment type="caution">
    <text evidence="14">The sequence shown here is derived from an EMBL/GenBank/DDBJ whole genome shotgun (WGS) entry which is preliminary data.</text>
</comment>
<evidence type="ECO:0000256" key="8">
    <source>
        <dbReference type="ARBA" id="ARBA00032824"/>
    </source>
</evidence>
<evidence type="ECO:0000256" key="7">
    <source>
        <dbReference type="ARBA" id="ARBA00023284"/>
    </source>
</evidence>
<name>A0AAW4PUL5_9EURY</name>
<dbReference type="GO" id="GO:0034599">
    <property type="term" value="P:cellular response to oxidative stress"/>
    <property type="evidence" value="ECO:0007669"/>
    <property type="project" value="TreeGrafter"/>
</dbReference>
<dbReference type="InterPro" id="IPR024706">
    <property type="entry name" value="Peroxiredoxin_AhpC-typ"/>
</dbReference>
<evidence type="ECO:0000313" key="14">
    <source>
        <dbReference type="EMBL" id="MBX0323849.1"/>
    </source>
</evidence>
<feature type="domain" description="Thioredoxin" evidence="13">
    <location>
        <begin position="2"/>
        <end position="144"/>
    </location>
</feature>
<dbReference type="Gene3D" id="3.40.30.10">
    <property type="entry name" value="Glutaredoxin"/>
    <property type="match status" value="1"/>
</dbReference>
<dbReference type="Pfam" id="PF00578">
    <property type="entry name" value="AhpC-TSA"/>
    <property type="match status" value="1"/>
</dbReference>
<feature type="region of interest" description="Disordered" evidence="12">
    <location>
        <begin position="1"/>
        <end position="20"/>
    </location>
</feature>
<keyword evidence="6" id="KW-1015">Disulfide bond</keyword>
<dbReference type="GO" id="GO:0008379">
    <property type="term" value="F:thioredoxin peroxidase activity"/>
    <property type="evidence" value="ECO:0007669"/>
    <property type="project" value="TreeGrafter"/>
</dbReference>
<accession>A0AAW4PUL5</accession>
<keyword evidence="15" id="KW-1185">Reference proteome</keyword>
<reference evidence="14 15" key="1">
    <citation type="submission" date="2021-06" db="EMBL/GenBank/DDBJ databases">
        <title>Halomicroarcula sp. a new haloarchaeum isolated from saline soil.</title>
        <authorList>
            <person name="Duran-Viseras A."/>
            <person name="Sanchez-Porro C."/>
            <person name="Ventosa A."/>
        </authorList>
    </citation>
    <scope>NUCLEOTIDE SEQUENCE [LARGE SCALE GENOMIC DNA]</scope>
    <source>
        <strain evidence="14 15">F13</strain>
    </source>
</reference>
<dbReference type="GO" id="GO:0005737">
    <property type="term" value="C:cytoplasm"/>
    <property type="evidence" value="ECO:0007669"/>
    <property type="project" value="TreeGrafter"/>
</dbReference>
<sequence>MLEAGDPAPDVSAQNQYGETVTPDFSEPTVVYFYPEDFTGGCTIEARDFQEAYPQFREGGITVYGVSTDDVETHAEFADEEGLLYDLLADTDGALVEAFGVDAPDGRPNRRTFVLADGEVKAVYDPDRADPSGHAEEVLHDTRNECVQGG</sequence>
<dbReference type="RefSeq" id="WP_220618811.1">
    <property type="nucleotide sequence ID" value="NZ_RKLR01000004.1"/>
</dbReference>
<evidence type="ECO:0000256" key="12">
    <source>
        <dbReference type="SAM" id="MobiDB-lite"/>
    </source>
</evidence>
<comment type="subunit">
    <text evidence="1">Monomer.</text>
</comment>
<dbReference type="InterPro" id="IPR050924">
    <property type="entry name" value="Peroxiredoxin_BCP/PrxQ"/>
</dbReference>
<dbReference type="PROSITE" id="PS51352">
    <property type="entry name" value="THIOREDOXIN_2"/>
    <property type="match status" value="1"/>
</dbReference>
<gene>
    <name evidence="14" type="ORF">EGH21_12490</name>
</gene>
<dbReference type="EC" id="1.11.1.24" evidence="2"/>
<feature type="active site" description="Cysteine sulfenic acid (-SOH) intermediate; for peroxidase activity" evidence="11">
    <location>
        <position position="42"/>
    </location>
</feature>
<evidence type="ECO:0000256" key="9">
    <source>
        <dbReference type="ARBA" id="ARBA00038489"/>
    </source>
</evidence>
<evidence type="ECO:0000256" key="5">
    <source>
        <dbReference type="ARBA" id="ARBA00023002"/>
    </source>
</evidence>
<dbReference type="Proteomes" id="UP001430377">
    <property type="component" value="Unassembled WGS sequence"/>
</dbReference>
<evidence type="ECO:0000256" key="4">
    <source>
        <dbReference type="ARBA" id="ARBA00022862"/>
    </source>
</evidence>
<dbReference type="PIRSF" id="PIRSF000239">
    <property type="entry name" value="AHPC"/>
    <property type="match status" value="1"/>
</dbReference>
<feature type="compositionally biased region" description="Basic and acidic residues" evidence="12">
    <location>
        <begin position="124"/>
        <end position="144"/>
    </location>
</feature>
<dbReference type="EMBL" id="RKLR01000004">
    <property type="protein sequence ID" value="MBX0323849.1"/>
    <property type="molecule type" value="Genomic_DNA"/>
</dbReference>
<comment type="catalytic activity">
    <reaction evidence="10">
        <text>a hydroperoxide + [thioredoxin]-dithiol = an alcohol + [thioredoxin]-disulfide + H2O</text>
        <dbReference type="Rhea" id="RHEA:62620"/>
        <dbReference type="Rhea" id="RHEA-COMP:10698"/>
        <dbReference type="Rhea" id="RHEA-COMP:10700"/>
        <dbReference type="ChEBI" id="CHEBI:15377"/>
        <dbReference type="ChEBI" id="CHEBI:29950"/>
        <dbReference type="ChEBI" id="CHEBI:30879"/>
        <dbReference type="ChEBI" id="CHEBI:35924"/>
        <dbReference type="ChEBI" id="CHEBI:50058"/>
        <dbReference type="EC" id="1.11.1.24"/>
    </reaction>
</comment>
<dbReference type="InterPro" id="IPR000866">
    <property type="entry name" value="AhpC/TSA"/>
</dbReference>
<protein>
    <recommendedName>
        <fullName evidence="2">thioredoxin-dependent peroxiredoxin</fullName>
        <ecNumber evidence="2">1.11.1.24</ecNumber>
    </recommendedName>
    <alternativeName>
        <fullName evidence="8">Thioredoxin peroxidase</fullName>
    </alternativeName>
</protein>
<dbReference type="SUPFAM" id="SSF52833">
    <property type="entry name" value="Thioredoxin-like"/>
    <property type="match status" value="1"/>
</dbReference>
<feature type="region of interest" description="Disordered" evidence="12">
    <location>
        <begin position="124"/>
        <end position="150"/>
    </location>
</feature>
<evidence type="ECO:0000256" key="1">
    <source>
        <dbReference type="ARBA" id="ARBA00011245"/>
    </source>
</evidence>
<dbReference type="CDD" id="cd03017">
    <property type="entry name" value="PRX_BCP"/>
    <property type="match status" value="1"/>
</dbReference>
<evidence type="ECO:0000259" key="13">
    <source>
        <dbReference type="PROSITE" id="PS51352"/>
    </source>
</evidence>
<keyword evidence="7" id="KW-0676">Redox-active center</keyword>
<evidence type="ECO:0000256" key="6">
    <source>
        <dbReference type="ARBA" id="ARBA00023157"/>
    </source>
</evidence>
<dbReference type="PANTHER" id="PTHR42801">
    <property type="entry name" value="THIOREDOXIN-DEPENDENT PEROXIDE REDUCTASE"/>
    <property type="match status" value="1"/>
</dbReference>
<evidence type="ECO:0000256" key="10">
    <source>
        <dbReference type="ARBA" id="ARBA00049091"/>
    </source>
</evidence>